<evidence type="ECO:0000313" key="2">
    <source>
        <dbReference type="WBParaSite" id="nRc.2.0.1.t27472-RA"/>
    </source>
</evidence>
<reference evidence="2" key="1">
    <citation type="submission" date="2022-11" db="UniProtKB">
        <authorList>
            <consortium name="WormBaseParasite"/>
        </authorList>
    </citation>
    <scope>IDENTIFICATION</scope>
</reference>
<keyword evidence="1" id="KW-1185">Reference proteome</keyword>
<protein>
    <submittedName>
        <fullName evidence="2">Uncharacterized protein</fullName>
    </submittedName>
</protein>
<organism evidence="1 2">
    <name type="scientific">Romanomermis culicivorax</name>
    <name type="common">Nematode worm</name>
    <dbReference type="NCBI Taxonomy" id="13658"/>
    <lineage>
        <taxon>Eukaryota</taxon>
        <taxon>Metazoa</taxon>
        <taxon>Ecdysozoa</taxon>
        <taxon>Nematoda</taxon>
        <taxon>Enoplea</taxon>
        <taxon>Dorylaimia</taxon>
        <taxon>Mermithida</taxon>
        <taxon>Mermithoidea</taxon>
        <taxon>Mermithidae</taxon>
        <taxon>Romanomermis</taxon>
    </lineage>
</organism>
<name>A0A915JN10_ROMCU</name>
<dbReference type="WBParaSite" id="nRc.2.0.1.t27472-RA">
    <property type="protein sequence ID" value="nRc.2.0.1.t27472-RA"/>
    <property type="gene ID" value="nRc.2.0.1.g27472"/>
</dbReference>
<accession>A0A915JN10</accession>
<sequence>MPPRTPWTSSLEQYRMLRVVAFVTLLCVHWVQLRPQNIDASNTKAAILKGTTKPDPDRIIFPDDDNDIEDVAQAISNREEAEAIAQLNGESTAEVTTYVDTTTNTQVVTSAIT</sequence>
<proteinExistence type="predicted"/>
<dbReference type="Proteomes" id="UP000887565">
    <property type="component" value="Unplaced"/>
</dbReference>
<dbReference type="AlphaFoldDB" id="A0A915JN10"/>
<evidence type="ECO:0000313" key="1">
    <source>
        <dbReference type="Proteomes" id="UP000887565"/>
    </source>
</evidence>